<accession>B7MRW5</accession>
<dbReference type="InterPro" id="IPR022225">
    <property type="entry name" value="Phage_tail_fibre_N"/>
</dbReference>
<gene>
    <name evidence="5" type="ordered locus">ECED1_0877</name>
</gene>
<protein>
    <submittedName>
        <fullName evidence="5">Phage tail fiber protein</fullName>
    </submittedName>
</protein>
<dbReference type="GO" id="GO:0019062">
    <property type="term" value="P:virion attachment to host cell"/>
    <property type="evidence" value="ECO:0007669"/>
    <property type="project" value="InterPro"/>
</dbReference>
<dbReference type="PANTHER" id="PTHR35191">
    <property type="entry name" value="PROPHAGE SIDE TAIL FIBER PROTEIN HOMOLOG STFQ-RELATED"/>
    <property type="match status" value="1"/>
</dbReference>
<comment type="subcellular location">
    <subcellularLocation>
        <location evidence="1">Virion</location>
    </subcellularLocation>
</comment>
<evidence type="ECO:0000256" key="1">
    <source>
        <dbReference type="ARBA" id="ARBA00004328"/>
    </source>
</evidence>
<dbReference type="InterPro" id="IPR005068">
    <property type="entry name" value="Phage_lambda_Stf-r2"/>
</dbReference>
<evidence type="ECO:0000256" key="3">
    <source>
        <dbReference type="SAM" id="MobiDB-lite"/>
    </source>
</evidence>
<dbReference type="Pfam" id="PF12571">
    <property type="entry name" value="Phage_tail_fib"/>
    <property type="match status" value="1"/>
</dbReference>
<reference evidence="6" key="1">
    <citation type="journal article" date="2009" name="PLoS Genet.">
        <title>Organised genome dynamics in the Escherichia coli species results in highly diverse adaptive paths.</title>
        <authorList>
            <person name="Touchon M."/>
            <person name="Hoede C."/>
            <person name="Tenaillon O."/>
            <person name="Barbe V."/>
            <person name="Baeriswyl S."/>
            <person name="Bidet P."/>
            <person name="Bingen E."/>
            <person name="Bonacorsi S."/>
            <person name="Bouchier C."/>
            <person name="Bouvet O."/>
            <person name="Calteau A."/>
            <person name="Chiapello H."/>
            <person name="Clermont O."/>
            <person name="Cruveiller S."/>
            <person name="Danchin A."/>
            <person name="Diard M."/>
            <person name="Dossat C."/>
            <person name="Karoui M.E."/>
            <person name="Frapy E."/>
            <person name="Garry L."/>
            <person name="Ghigo J.M."/>
            <person name="Gilles A.M."/>
            <person name="Johnson J."/>
            <person name="Le Bouguenec C."/>
            <person name="Lescat M."/>
            <person name="Mangenot S."/>
            <person name="Martinez-Jehanne V."/>
            <person name="Matic I."/>
            <person name="Nassif X."/>
            <person name="Oztas S."/>
            <person name="Petit M.A."/>
            <person name="Pichon C."/>
            <person name="Rouy Z."/>
            <person name="Ruf C.S."/>
            <person name="Schneider D."/>
            <person name="Tourret J."/>
            <person name="Vacherie B."/>
            <person name="Vallenet D."/>
            <person name="Medigue C."/>
            <person name="Rocha E.P.C."/>
            <person name="Denamur E."/>
        </authorList>
    </citation>
    <scope>NUCLEOTIDE SEQUENCE [LARGE SCALE GENOMIC DNA]</scope>
    <source>
        <strain evidence="6">ED1a</strain>
    </source>
</reference>
<feature type="region of interest" description="Disordered" evidence="3">
    <location>
        <begin position="161"/>
        <end position="192"/>
    </location>
</feature>
<name>B7MRW5_ECO81</name>
<evidence type="ECO:0000313" key="6">
    <source>
        <dbReference type="Proteomes" id="UP000000748"/>
    </source>
</evidence>
<dbReference type="KEGG" id="ecq:ECED1_0877"/>
<dbReference type="InterPro" id="IPR051934">
    <property type="entry name" value="Phage_Tail_Fiber_Structural"/>
</dbReference>
<dbReference type="CDD" id="cd19958">
    <property type="entry name" value="pyocin_knob"/>
    <property type="match status" value="1"/>
</dbReference>
<dbReference type="Pfam" id="PF03406">
    <property type="entry name" value="Phage_fiber_2"/>
    <property type="match status" value="2"/>
</dbReference>
<keyword evidence="2" id="KW-0945">Host-virus interaction</keyword>
<feature type="compositionally biased region" description="Polar residues" evidence="3">
    <location>
        <begin position="170"/>
        <end position="183"/>
    </location>
</feature>
<dbReference type="EMBL" id="CU928162">
    <property type="protein sequence ID" value="CAR07079.1"/>
    <property type="molecule type" value="Genomic_DNA"/>
</dbReference>
<evidence type="ECO:0000259" key="4">
    <source>
        <dbReference type="Pfam" id="PF12571"/>
    </source>
</evidence>
<dbReference type="HOGENOM" id="CLU_511666_0_0_6"/>
<evidence type="ECO:0000256" key="2">
    <source>
        <dbReference type="ARBA" id="ARBA00022581"/>
    </source>
</evidence>
<dbReference type="PANTHER" id="PTHR35191:SF1">
    <property type="entry name" value="PROPHAGE SIDE TAIL FIBER PROTEIN HOMOLOG STFQ-RELATED"/>
    <property type="match status" value="1"/>
</dbReference>
<organism evidence="5 6">
    <name type="scientific">Escherichia coli O81 (strain ED1a)</name>
    <dbReference type="NCBI Taxonomy" id="585397"/>
    <lineage>
        <taxon>Bacteria</taxon>
        <taxon>Pseudomonadati</taxon>
        <taxon>Pseudomonadota</taxon>
        <taxon>Gammaproteobacteria</taxon>
        <taxon>Enterobacterales</taxon>
        <taxon>Enterobacteriaceae</taxon>
        <taxon>Escherichia</taxon>
    </lineage>
</organism>
<evidence type="ECO:0000313" key="5">
    <source>
        <dbReference type="EMBL" id="CAR07079.1"/>
    </source>
</evidence>
<feature type="domain" description="Phage tail fibre protein N-terminal" evidence="4">
    <location>
        <begin position="2"/>
        <end position="151"/>
    </location>
</feature>
<dbReference type="GO" id="GO:0046718">
    <property type="term" value="P:symbiont entry into host cell"/>
    <property type="evidence" value="ECO:0007669"/>
    <property type="project" value="InterPro"/>
</dbReference>
<sequence>MMAAKYKTIITNAGTAALAAAVLPDGEKITLTHIAVGDGNGKPTEPLATQTALVKEVWRGEVSRVSRDAENTSFLTAEVIIPANEGGFWIREIGLFDSKGTLIAVGNVAEGYKPQLDEGSGREQVFRMVILLSNEASVNLTADSSTTMATQAGVAEMIKQHEQNGKHPDATTTSKGFTQLSSETDSDDETRAATPKAIKALKALTVTRPTAPLAVDLNTLGRPEHHGDYYQPNNNGATTAHHYPVTSAGSLSIRMGAWGFCQQEYTAWNPPRKFIRTVTGNFTGNGPWSEWKEVAILPITQTGDASLTERGIVQLSSATDSDSEVLAATPKAVKTAMTAAENAGQKARQALEAAQAKTQRTLWDVGSFILAATDAEGEWPAKIDITAGNTRPGSKLRLISLTHSEGNFGPRESMQNWNTNRRPPGTWRACADIYAGAGIGIFERIA</sequence>
<dbReference type="Proteomes" id="UP000000748">
    <property type="component" value="Chromosome"/>
</dbReference>
<proteinExistence type="predicted"/>
<dbReference type="AlphaFoldDB" id="B7MRW5"/>